<name>A0A7J8YBV1_GOSAI</name>
<dbReference type="InterPro" id="IPR019797">
    <property type="entry name" value="Glutamate_5-kinase_CS"/>
</dbReference>
<dbReference type="EMBL" id="JABFAA010000011">
    <property type="protein sequence ID" value="MBA0697048.1"/>
    <property type="molecule type" value="Genomic_DNA"/>
</dbReference>
<keyword evidence="3" id="KW-0418">Kinase</keyword>
<feature type="non-terminal residue" evidence="6">
    <location>
        <position position="1"/>
    </location>
</feature>
<dbReference type="InterPro" id="IPR036393">
    <property type="entry name" value="AceGlu_kinase-like_sf"/>
</dbReference>
<dbReference type="Pfam" id="PF00696">
    <property type="entry name" value="AA_kinase"/>
    <property type="match status" value="1"/>
</dbReference>
<evidence type="ECO:0000313" key="7">
    <source>
        <dbReference type="Proteomes" id="UP000593577"/>
    </source>
</evidence>
<dbReference type="Proteomes" id="UP000593577">
    <property type="component" value="Unassembled WGS sequence"/>
</dbReference>
<dbReference type="GO" id="GO:0009084">
    <property type="term" value="P:glutamine family amino acid biosynthetic process"/>
    <property type="evidence" value="ECO:0007669"/>
    <property type="project" value="UniProtKB-ARBA"/>
</dbReference>
<evidence type="ECO:0000256" key="4">
    <source>
        <dbReference type="ARBA" id="ARBA00022840"/>
    </source>
</evidence>
<gene>
    <name evidence="6" type="ORF">Goari_003557</name>
</gene>
<evidence type="ECO:0000259" key="5">
    <source>
        <dbReference type="Pfam" id="PF00696"/>
    </source>
</evidence>
<dbReference type="PROSITE" id="PS00902">
    <property type="entry name" value="GLUTAMATE_5_KINASE"/>
    <property type="match status" value="1"/>
</dbReference>
<dbReference type="PRINTS" id="PR00474">
    <property type="entry name" value="GLU5KINASE"/>
</dbReference>
<evidence type="ECO:0000256" key="3">
    <source>
        <dbReference type="ARBA" id="ARBA00022777"/>
    </source>
</evidence>
<dbReference type="AlphaFoldDB" id="A0A7J8YBV1"/>
<dbReference type="GO" id="GO:0005524">
    <property type="term" value="F:ATP binding"/>
    <property type="evidence" value="ECO:0007669"/>
    <property type="project" value="UniProtKB-KW"/>
</dbReference>
<dbReference type="PANTHER" id="PTHR11063:SF8">
    <property type="entry name" value="DELTA-1-PYRROLINE-5-CARBOXYLATE SYNTHASE"/>
    <property type="match status" value="1"/>
</dbReference>
<feature type="domain" description="Aspartate/glutamate/uridylate kinase" evidence="5">
    <location>
        <begin position="54"/>
        <end position="221"/>
    </location>
</feature>
<dbReference type="InterPro" id="IPR001048">
    <property type="entry name" value="Asp/Glu/Uridylate_kinase"/>
</dbReference>
<accession>A0A7J8YBV1</accession>
<feature type="non-terminal residue" evidence="6">
    <location>
        <position position="411"/>
    </location>
</feature>
<dbReference type="InterPro" id="IPR001057">
    <property type="entry name" value="Glu/AcGlu_kinase"/>
</dbReference>
<dbReference type="InterPro" id="IPR016162">
    <property type="entry name" value="Ald_DH_N"/>
</dbReference>
<protein>
    <recommendedName>
        <fullName evidence="5">Aspartate/glutamate/uridylate kinase domain-containing protein</fullName>
    </recommendedName>
</protein>
<dbReference type="SUPFAM" id="SSF53720">
    <property type="entry name" value="ALDH-like"/>
    <property type="match status" value="1"/>
</dbReference>
<dbReference type="Gene3D" id="3.40.605.10">
    <property type="entry name" value="Aldehyde Dehydrogenase, Chain A, domain 1"/>
    <property type="match status" value="1"/>
</dbReference>
<dbReference type="InterPro" id="IPR016161">
    <property type="entry name" value="Ald_DH/histidinol_DH"/>
</dbReference>
<comment type="caution">
    <text evidence="6">The sequence shown here is derived from an EMBL/GenBank/DDBJ whole genome shotgun (WGS) entry which is preliminary data.</text>
</comment>
<dbReference type="FunFam" id="3.40.1160.10:FF:000013">
    <property type="entry name" value="Delta-1-pyrroline-5-carboxylate synthase"/>
    <property type="match status" value="1"/>
</dbReference>
<evidence type="ECO:0000256" key="2">
    <source>
        <dbReference type="ARBA" id="ARBA00022741"/>
    </source>
</evidence>
<keyword evidence="2" id="KW-0547">Nucleotide-binding</keyword>
<dbReference type="GO" id="GO:0004350">
    <property type="term" value="F:glutamate-5-semialdehyde dehydrogenase activity"/>
    <property type="evidence" value="ECO:0007669"/>
    <property type="project" value="TreeGrafter"/>
</dbReference>
<keyword evidence="4" id="KW-0067">ATP-binding</keyword>
<dbReference type="FunFam" id="3.40.605.10:FF:000062">
    <property type="entry name" value="Delta-1-pyrroline-5-carboxylate synthase"/>
    <property type="match status" value="1"/>
</dbReference>
<sequence>VGTAVVTRNDGRLALGRLGALCAVGLGRQRLRYRRLVNSSFADLQKPQVELDGKACAAVGQNSLMALYDTLFSELDISSAQLLVTDSDFRDRDFRKQLSETVKSLLSLKVIPIFNENDAVSTRKAPYEDSSGIFWDNDSLAALLALELKADLLVLLSDVEGLYSGPPSDPKSKLIHTYVKEKHQGEITFGDKSRVGRGGMTAKVKAAVNAAYAGIPVVITSGSAPENIIRVLQGQKIGTLFHQDAHLWEPTKEVDTREMAVAARDSSRRLQALSSQERKKILLDIADALEANEKLITVENEADVAAAQQAGYEKSLISRLALKPGKIASLAKSIRVLANMEDPIGRVLKKTQLADGLILEKTSSPLGVLLIVFESRPDALVQIASLAIRSGNGLLLKGGKEAKRSNAILHK</sequence>
<reference evidence="6 7" key="1">
    <citation type="journal article" date="2019" name="Genome Biol. Evol.">
        <title>Insights into the evolution of the New World diploid cottons (Gossypium, subgenus Houzingenia) based on genome sequencing.</title>
        <authorList>
            <person name="Grover C.E."/>
            <person name="Arick M.A. 2nd"/>
            <person name="Thrash A."/>
            <person name="Conover J.L."/>
            <person name="Sanders W.S."/>
            <person name="Peterson D.G."/>
            <person name="Frelichowski J.E."/>
            <person name="Scheffler J.A."/>
            <person name="Scheffler B.E."/>
            <person name="Wendel J.F."/>
        </authorList>
    </citation>
    <scope>NUCLEOTIDE SEQUENCE [LARGE SCALE GENOMIC DNA]</scope>
    <source>
        <strain evidence="6">185</strain>
        <tissue evidence="6">Leaf</tissue>
    </source>
</reference>
<dbReference type="Gene3D" id="3.40.1160.10">
    <property type="entry name" value="Acetylglutamate kinase-like"/>
    <property type="match status" value="1"/>
</dbReference>
<dbReference type="SUPFAM" id="SSF53633">
    <property type="entry name" value="Carbamate kinase-like"/>
    <property type="match status" value="1"/>
</dbReference>
<evidence type="ECO:0000313" key="6">
    <source>
        <dbReference type="EMBL" id="MBA0697048.1"/>
    </source>
</evidence>
<keyword evidence="1" id="KW-0808">Transferase</keyword>
<dbReference type="GO" id="GO:0004349">
    <property type="term" value="F:glutamate 5-kinase activity"/>
    <property type="evidence" value="ECO:0007669"/>
    <property type="project" value="InterPro"/>
</dbReference>
<keyword evidence="7" id="KW-1185">Reference proteome</keyword>
<dbReference type="PANTHER" id="PTHR11063">
    <property type="entry name" value="GLUTAMATE SEMIALDEHYDE DEHYDROGENASE"/>
    <property type="match status" value="1"/>
</dbReference>
<proteinExistence type="predicted"/>
<organism evidence="6 7">
    <name type="scientific">Gossypium aridum</name>
    <name type="common">American cotton</name>
    <name type="synonym">Erioxylum aridum</name>
    <dbReference type="NCBI Taxonomy" id="34290"/>
    <lineage>
        <taxon>Eukaryota</taxon>
        <taxon>Viridiplantae</taxon>
        <taxon>Streptophyta</taxon>
        <taxon>Embryophyta</taxon>
        <taxon>Tracheophyta</taxon>
        <taxon>Spermatophyta</taxon>
        <taxon>Magnoliopsida</taxon>
        <taxon>eudicotyledons</taxon>
        <taxon>Gunneridae</taxon>
        <taxon>Pentapetalae</taxon>
        <taxon>rosids</taxon>
        <taxon>malvids</taxon>
        <taxon>Malvales</taxon>
        <taxon>Malvaceae</taxon>
        <taxon>Malvoideae</taxon>
        <taxon>Gossypium</taxon>
    </lineage>
</organism>
<evidence type="ECO:0000256" key="1">
    <source>
        <dbReference type="ARBA" id="ARBA00022679"/>
    </source>
</evidence>